<dbReference type="EMBL" id="RBKV01000001">
    <property type="protein sequence ID" value="RKR96229.1"/>
    <property type="molecule type" value="Genomic_DNA"/>
</dbReference>
<gene>
    <name evidence="1" type="ORF">DFJ75_3069</name>
</gene>
<reference evidence="1 2" key="1">
    <citation type="submission" date="2018-10" db="EMBL/GenBank/DDBJ databases">
        <title>Sequencing the genomes of 1000 actinobacteria strains.</title>
        <authorList>
            <person name="Klenk H.-P."/>
        </authorList>
    </citation>
    <scope>NUCLEOTIDE SEQUENCE [LARGE SCALE GENOMIC DNA]</scope>
    <source>
        <strain evidence="1 2">DSM 44343</strain>
    </source>
</reference>
<evidence type="ECO:0000313" key="2">
    <source>
        <dbReference type="Proteomes" id="UP000274762"/>
    </source>
</evidence>
<evidence type="ECO:0000313" key="1">
    <source>
        <dbReference type="EMBL" id="RKR96229.1"/>
    </source>
</evidence>
<dbReference type="AlphaFoldDB" id="A0A495K6W1"/>
<proteinExistence type="predicted"/>
<comment type="caution">
    <text evidence="1">The sequence shown here is derived from an EMBL/GenBank/DDBJ whole genome shotgun (WGS) entry which is preliminary data.</text>
</comment>
<dbReference type="Proteomes" id="UP000274762">
    <property type="component" value="Unassembled WGS sequence"/>
</dbReference>
<name>A0A495K6W1_WILMA</name>
<protein>
    <submittedName>
        <fullName evidence="1">Uncharacterized protein</fullName>
    </submittedName>
</protein>
<accession>A0A495K6W1</accession>
<organism evidence="1 2">
    <name type="scientific">Williamsia marianensis</name>
    <dbReference type="NCBI Taxonomy" id="85044"/>
    <lineage>
        <taxon>Bacteria</taxon>
        <taxon>Bacillati</taxon>
        <taxon>Actinomycetota</taxon>
        <taxon>Actinomycetes</taxon>
        <taxon>Mycobacteriales</taxon>
        <taxon>Nocardiaceae</taxon>
        <taxon>Williamsia</taxon>
    </lineage>
</organism>
<sequence>MRSLLELTRTIDFNQSRLKPDSVHGRLPAYQAWLGEVFPTHLAHCPTVIPSAEPRPPPVLLYLHEAVTSNPTRISGYWRLPYHPLMATGEAVVRWTHALTTPINLYDSIKPMWTQPAFPHAQASSGFIATIVEPVLELWNAHTPSETTDLHELLWPVVQAASTLDPGDTSTAPVTAFIEIVRKARDAVQLLPPTETAEDVVDEMVTTLKLLVLTARLGHTGIMLAVRDHWVPRMQETSKGRTPAPLFFDMLTVQPVDTPGPNTLPFTTVLTSTDPGTATMQEYVSQGATESETETQRRFAGMWMTLWVAKWEKSYRPRLAASHDCTVDDILSPLIGDMVKMRNDYAHHDGIATKALEKCARLQWFVAGQPMQPMQANYEQLFREFDAERGSLVVAPTPIVRDRVQVKGKVSPILRAEYEAMVSELGLRPDEALEEAIGAWIEAGRTSQN</sequence>